<dbReference type="RefSeq" id="WP_015258563.1">
    <property type="nucleotide sequence ID" value="NC_019902.2"/>
</dbReference>
<comment type="pathway">
    <text evidence="1">Cofactor biosynthesis; ubiquinone biosynthesis.</text>
</comment>
<reference evidence="2" key="1">
    <citation type="submission" date="2015-12" db="EMBL/GenBank/DDBJ databases">
        <authorList>
            <person name="Tikhonova T.V."/>
            <person name="Pavlov A.R."/>
            <person name="Beletsky A.V."/>
            <person name="Mardanov A.V."/>
            <person name="Sorokin D.Y."/>
            <person name="Ravin N.V."/>
            <person name="Popov V.O."/>
        </authorList>
    </citation>
    <scope>NUCLEOTIDE SEQUENCE</scope>
    <source>
        <strain evidence="2">DSM 14787</strain>
    </source>
</reference>
<dbReference type="GO" id="GO:0006744">
    <property type="term" value="P:ubiquinone biosynthetic process"/>
    <property type="evidence" value="ECO:0007669"/>
    <property type="project" value="UniProtKB-UniRule"/>
</dbReference>
<feature type="binding site" evidence="1">
    <location>
        <position position="180"/>
    </location>
    <ligand>
        <name>[4Fe-4S] cluster</name>
        <dbReference type="ChEBI" id="CHEBI:49883"/>
    </ligand>
</feature>
<feature type="binding site" evidence="1">
    <location>
        <position position="43"/>
    </location>
    <ligand>
        <name>[4Fe-4S] cluster</name>
        <dbReference type="ChEBI" id="CHEBI:49883"/>
    </ligand>
</feature>
<dbReference type="PANTHER" id="PTHR30217:SF11">
    <property type="entry name" value="UBIQUINONE BIOSYNTHESIS PROTEIN UBIV"/>
    <property type="match status" value="1"/>
</dbReference>
<dbReference type="Pfam" id="PF01136">
    <property type="entry name" value="Peptidase_U32"/>
    <property type="match status" value="1"/>
</dbReference>
<dbReference type="GO" id="GO:0046872">
    <property type="term" value="F:metal ion binding"/>
    <property type="evidence" value="ECO:0007669"/>
    <property type="project" value="UniProtKB-KW"/>
</dbReference>
<dbReference type="UniPathway" id="UPA00232"/>
<keyword evidence="3" id="KW-1185">Reference proteome</keyword>
<evidence type="ECO:0000313" key="2">
    <source>
        <dbReference type="EMBL" id="AGA33436.1"/>
    </source>
</evidence>
<dbReference type="InterPro" id="IPR001539">
    <property type="entry name" value="Peptidase_U32"/>
</dbReference>
<dbReference type="eggNOG" id="COG0826">
    <property type="taxonomic scope" value="Bacteria"/>
</dbReference>
<dbReference type="PANTHER" id="PTHR30217">
    <property type="entry name" value="PEPTIDASE U32 FAMILY"/>
    <property type="match status" value="1"/>
</dbReference>
<dbReference type="EMBL" id="CP003989">
    <property type="protein sequence ID" value="AGA33436.1"/>
    <property type="molecule type" value="Genomic_DNA"/>
</dbReference>
<dbReference type="HOGENOM" id="CLU_056172_0_0_6"/>
<dbReference type="KEGG" id="tni:TVNIR_1774"/>
<keyword evidence="1" id="KW-0831">Ubiquinone biosynthesis</keyword>
<comment type="similarity">
    <text evidence="1">Belongs to the peptidase U32 family. UbiV subfamily.</text>
</comment>
<feature type="binding site" evidence="1">
    <location>
        <position position="197"/>
    </location>
    <ligand>
        <name>[4Fe-4S] cluster</name>
        <dbReference type="ChEBI" id="CHEBI:49883"/>
    </ligand>
</feature>
<dbReference type="GO" id="GO:0051539">
    <property type="term" value="F:4 iron, 4 sulfur cluster binding"/>
    <property type="evidence" value="ECO:0007669"/>
    <property type="project" value="UniProtKB-UniRule"/>
</dbReference>
<comment type="subunit">
    <text evidence="1">Forms a heterodimer with UbiU.</text>
</comment>
<gene>
    <name evidence="2" type="primary">yhbV [H]</name>
    <name evidence="1" type="synonym">ubiV</name>
    <name evidence="2" type="ordered locus">TVNIR_1774</name>
</gene>
<keyword evidence="1" id="KW-0411">Iron-sulfur</keyword>
<comment type="cofactor">
    <cofactor evidence="1">
        <name>[4Fe-4S] cluster</name>
        <dbReference type="ChEBI" id="CHEBI:49883"/>
    </cofactor>
</comment>
<feature type="binding site" evidence="1">
    <location>
        <position position="193"/>
    </location>
    <ligand>
        <name>[4Fe-4S] cluster</name>
        <dbReference type="ChEBI" id="CHEBI:49883"/>
    </ligand>
</feature>
<dbReference type="AlphaFoldDB" id="L0DYL2"/>
<organism evidence="2 3">
    <name type="scientific">Thioalkalivibrio nitratireducens (strain DSM 14787 / UNIQEM 213 / ALEN2)</name>
    <dbReference type="NCBI Taxonomy" id="1255043"/>
    <lineage>
        <taxon>Bacteria</taxon>
        <taxon>Pseudomonadati</taxon>
        <taxon>Pseudomonadota</taxon>
        <taxon>Gammaproteobacteria</taxon>
        <taxon>Chromatiales</taxon>
        <taxon>Ectothiorhodospiraceae</taxon>
        <taxon>Thioalkalivibrio</taxon>
    </lineage>
</organism>
<proteinExistence type="inferred from homology"/>
<dbReference type="OrthoDB" id="8523349at2"/>
<dbReference type="STRING" id="1255043.TVNIR_1774"/>
<evidence type="ECO:0000313" key="3">
    <source>
        <dbReference type="Proteomes" id="UP000010809"/>
    </source>
</evidence>
<dbReference type="HAMAP" id="MF_02233">
    <property type="entry name" value="UbiV"/>
    <property type="match status" value="1"/>
</dbReference>
<keyword evidence="1" id="KW-0408">Iron</keyword>
<name>L0DYL2_THIND</name>
<comment type="function">
    <text evidence="1">Required for O(2)-independent ubiquinone (coenzyme Q) biosynthesis. Together with UbiU, is essential for the C6-hydroxylation reaction in the oxygen-independent ubiquinone biosynthesis pathway.</text>
</comment>
<dbReference type="Proteomes" id="UP000010809">
    <property type="component" value="Chromosome"/>
</dbReference>
<sequence>MNPTPRLSIGPCQYFWPRDRVEAFYAAVADSPADIVYLGETVCAKRRELRPDDWIALGRELAAAGKQVVLSTLTLIEARSEMGVVRRLCSNGEFLVEANDVAAMQVLHEQRLPFATGPSVNIYNAATLRHYHRLGLRRWVLPVELGRDALQDILDDAALPWVETEVLVHGRLPLAWSARCFTARYHDLPKDQCGLRCLDYPAGITVATREGEEFLTLNGIQTQSGRVCDLVPAWRDLVAAGAEILRFSPLSGGTLEALDALHRAREGDPDAADELGRQPAVSCNGYWFGQPGMTAVAPARTPLERTR</sequence>
<protein>
    <recommendedName>
        <fullName evidence="1">Ubiquinone biosynthesis protein UbiV</fullName>
    </recommendedName>
</protein>
<keyword evidence="1" id="KW-0479">Metal-binding</keyword>
<dbReference type="InterPro" id="IPR043693">
    <property type="entry name" value="UbiV"/>
</dbReference>
<dbReference type="InterPro" id="IPR051454">
    <property type="entry name" value="RNA/ubiquinone_mod_enzymes"/>
</dbReference>
<accession>L0DYL2</accession>
<dbReference type="PATRIC" id="fig|1255043.3.peg.1797"/>
<dbReference type="NCBIfam" id="NF011991">
    <property type="entry name" value="PRK15447.1"/>
    <property type="match status" value="1"/>
</dbReference>
<evidence type="ECO:0000256" key="1">
    <source>
        <dbReference type="HAMAP-Rule" id="MF_02233"/>
    </source>
</evidence>
<keyword evidence="1" id="KW-0004">4Fe-4S</keyword>